<sequence>MRIEIARHGAEERVAVVRADGSTARFRIQRKGPISHDIVHYCVESALGMRNGFWGMVASGEDPGAIADLAKVGGHASAKRVVAPDASLVELLQAERLVECFEAESWSGSEDDAGLLAMAEAGWAASHVPALDL</sequence>
<dbReference type="EMBL" id="JAZDQV010000015">
    <property type="protein sequence ID" value="MEE1878458.1"/>
    <property type="molecule type" value="Genomic_DNA"/>
</dbReference>
<evidence type="ECO:0000313" key="2">
    <source>
        <dbReference type="Proteomes" id="UP001343492"/>
    </source>
</evidence>
<comment type="caution">
    <text evidence="1">The sequence shown here is derived from an EMBL/GenBank/DDBJ whole genome shotgun (WGS) entry which is preliminary data.</text>
</comment>
<organism evidence="1 2">
    <name type="scientific">Altererythrobacter litoralis</name>
    <dbReference type="NCBI Taxonomy" id="3113904"/>
    <lineage>
        <taxon>Bacteria</taxon>
        <taxon>Pseudomonadati</taxon>
        <taxon>Pseudomonadota</taxon>
        <taxon>Alphaproteobacteria</taxon>
        <taxon>Sphingomonadales</taxon>
        <taxon>Erythrobacteraceae</taxon>
        <taxon>Altererythrobacter</taxon>
    </lineage>
</organism>
<name>A0ABU7GH93_9SPHN</name>
<protein>
    <submittedName>
        <fullName evidence="1">Uncharacterized protein</fullName>
    </submittedName>
</protein>
<keyword evidence="2" id="KW-1185">Reference proteome</keyword>
<accession>A0ABU7GH93</accession>
<reference evidence="1 2" key="1">
    <citation type="submission" date="2024-01" db="EMBL/GenBank/DDBJ databases">
        <title>The genome sequence of Erythrobacteraceae sp. strain 1XM1-14.</title>
        <authorList>
            <person name="Liu Y."/>
        </authorList>
    </citation>
    <scope>NUCLEOTIDE SEQUENCE [LARGE SCALE GENOMIC DNA]</scope>
    <source>
        <strain evidence="1 2">1XM1-14</strain>
    </source>
</reference>
<proteinExistence type="predicted"/>
<dbReference type="RefSeq" id="WP_354145523.1">
    <property type="nucleotide sequence ID" value="NZ_JAZDQV010000015.1"/>
</dbReference>
<gene>
    <name evidence="1" type="ORF">VRS74_12265</name>
</gene>
<dbReference type="Proteomes" id="UP001343492">
    <property type="component" value="Unassembled WGS sequence"/>
</dbReference>
<evidence type="ECO:0000313" key="1">
    <source>
        <dbReference type="EMBL" id="MEE1878458.1"/>
    </source>
</evidence>